<dbReference type="GO" id="GO:0005634">
    <property type="term" value="C:nucleus"/>
    <property type="evidence" value="ECO:0007669"/>
    <property type="project" value="InterPro"/>
</dbReference>
<dbReference type="PANTHER" id="PTHR48493">
    <property type="entry name" value="UBIQUITIN-LIKE DOMAIN-CONTAINING CTD PHOSPHATASE 1"/>
    <property type="match status" value="1"/>
</dbReference>
<dbReference type="EMBL" id="JAGRRH010000015">
    <property type="protein sequence ID" value="KAG7355907.1"/>
    <property type="molecule type" value="Genomic_DNA"/>
</dbReference>
<sequence length="377" mass="42727">MMDSSVSDVYHETARSSVAATPCVLVAKWGKTKIVLEDLSVQDTIATVKDRLTKETGVLQKRQKLIGLATVKGGPKALNDDTILADLKVKVSKKNAATSENDNNSIVHEFILMGTAEADIFVDPSDKDDLPDVVDDFDLDFNAGSSEWLNHVANGENLKKFTEHTQVHLINPPREGKPLMVLDLDHTLLDFSRKALEMDSTHQVGEGSAALMKRPYMDEFLMEAYKHYDLVVWSQTSWRWLETKLIELGMITHPAYKFCFVLDKTSMFTVKSTKRDGKSYVHHVKPLQLIWTKFPQWGSHNTVHLDDLSRNFALNVTSGLRVTPYHRKKSSSRRDSELLGLAKYLQQLAESKLNFDDVRFEFWQDVVAGKRSLSDKN</sequence>
<evidence type="ECO:0000259" key="2">
    <source>
        <dbReference type="PROSITE" id="PS50969"/>
    </source>
</evidence>
<dbReference type="InterPro" id="IPR004274">
    <property type="entry name" value="FCP1_dom"/>
</dbReference>
<dbReference type="PANTHER" id="PTHR48493:SF1">
    <property type="entry name" value="UBIQUITIN-LIKE DOMAIN-CONTAINING CTD PHOSPHATASE 1"/>
    <property type="match status" value="1"/>
</dbReference>
<name>A0A9K3L5M9_9STRA</name>
<evidence type="ECO:0000313" key="3">
    <source>
        <dbReference type="EMBL" id="KAG7355907.1"/>
    </source>
</evidence>
<reference evidence="3" key="1">
    <citation type="journal article" date="2021" name="Sci. Rep.">
        <title>Diploid genomic architecture of Nitzschia inconspicua, an elite biomass production diatom.</title>
        <authorList>
            <person name="Oliver A."/>
            <person name="Podell S."/>
            <person name="Pinowska A."/>
            <person name="Traller J.C."/>
            <person name="Smith S.R."/>
            <person name="McClure R."/>
            <person name="Beliaev A."/>
            <person name="Bohutskyi P."/>
            <person name="Hill E.A."/>
            <person name="Rabines A."/>
            <person name="Zheng H."/>
            <person name="Allen L.Z."/>
            <person name="Kuo A."/>
            <person name="Grigoriev I.V."/>
            <person name="Allen A.E."/>
            <person name="Hazlebeck D."/>
            <person name="Allen E.E."/>
        </authorList>
    </citation>
    <scope>NUCLEOTIDE SEQUENCE</scope>
    <source>
        <strain evidence="3">Hildebrandi</strain>
    </source>
</reference>
<dbReference type="InterPro" id="IPR051658">
    <property type="entry name" value="UBLCP1"/>
</dbReference>
<feature type="domain" description="FCP1 homology" evidence="2">
    <location>
        <begin position="173"/>
        <end position="348"/>
    </location>
</feature>
<keyword evidence="1 3" id="KW-0378">Hydrolase</keyword>
<organism evidence="3 4">
    <name type="scientific">Nitzschia inconspicua</name>
    <dbReference type="NCBI Taxonomy" id="303405"/>
    <lineage>
        <taxon>Eukaryota</taxon>
        <taxon>Sar</taxon>
        <taxon>Stramenopiles</taxon>
        <taxon>Ochrophyta</taxon>
        <taxon>Bacillariophyta</taxon>
        <taxon>Bacillariophyceae</taxon>
        <taxon>Bacillariophycidae</taxon>
        <taxon>Bacillariales</taxon>
        <taxon>Bacillariaceae</taxon>
        <taxon>Nitzschia</taxon>
    </lineage>
</organism>
<accession>A0A9K3L5M9</accession>
<dbReference type="Proteomes" id="UP000693970">
    <property type="component" value="Unassembled WGS sequence"/>
</dbReference>
<dbReference type="NCBIfam" id="TIGR02245">
    <property type="entry name" value="HAD_IIID1"/>
    <property type="match status" value="1"/>
</dbReference>
<comment type="caution">
    <text evidence="3">The sequence shown here is derived from an EMBL/GenBank/DDBJ whole genome shotgun (WGS) entry which is preliminary data.</text>
</comment>
<keyword evidence="4" id="KW-1185">Reference proteome</keyword>
<evidence type="ECO:0000313" key="4">
    <source>
        <dbReference type="Proteomes" id="UP000693970"/>
    </source>
</evidence>
<dbReference type="PROSITE" id="PS50969">
    <property type="entry name" value="FCP1"/>
    <property type="match status" value="1"/>
</dbReference>
<dbReference type="Pfam" id="PF03031">
    <property type="entry name" value="NIF"/>
    <property type="match status" value="1"/>
</dbReference>
<dbReference type="InterPro" id="IPR011943">
    <property type="entry name" value="HAD-SF_hydro_IIID"/>
</dbReference>
<dbReference type="AlphaFoldDB" id="A0A9K3L5M9"/>
<reference evidence="3" key="2">
    <citation type="submission" date="2021-04" db="EMBL/GenBank/DDBJ databases">
        <authorList>
            <person name="Podell S."/>
        </authorList>
    </citation>
    <scope>NUCLEOTIDE SEQUENCE</scope>
    <source>
        <strain evidence="3">Hildebrandi</strain>
    </source>
</reference>
<protein>
    <submittedName>
        <fullName evidence="3">HAD hydrolase, family IIID</fullName>
    </submittedName>
</protein>
<dbReference type="GO" id="GO:0004721">
    <property type="term" value="F:phosphoprotein phosphatase activity"/>
    <property type="evidence" value="ECO:0007669"/>
    <property type="project" value="InterPro"/>
</dbReference>
<gene>
    <name evidence="3" type="ORF">IV203_000593</name>
</gene>
<dbReference type="GO" id="GO:0090364">
    <property type="term" value="P:regulation of proteasome assembly"/>
    <property type="evidence" value="ECO:0007669"/>
    <property type="project" value="InterPro"/>
</dbReference>
<evidence type="ECO:0000256" key="1">
    <source>
        <dbReference type="ARBA" id="ARBA00022801"/>
    </source>
</evidence>
<dbReference type="OrthoDB" id="1711508at2759"/>
<proteinExistence type="predicted"/>
<dbReference type="SMART" id="SM00577">
    <property type="entry name" value="CPDc"/>
    <property type="match status" value="1"/>
</dbReference>